<dbReference type="InterPro" id="IPR001544">
    <property type="entry name" value="Aminotrans_IV"/>
</dbReference>
<dbReference type="Proteomes" id="UP000503441">
    <property type="component" value="Chromosome"/>
</dbReference>
<proteinExistence type="predicted"/>
<keyword evidence="1" id="KW-0808">Transferase</keyword>
<evidence type="ECO:0000313" key="1">
    <source>
        <dbReference type="EMBL" id="QIM18561.1"/>
    </source>
</evidence>
<dbReference type="SUPFAM" id="SSF56752">
    <property type="entry name" value="D-aminoacid aminotransferase-like PLP-dependent enzymes"/>
    <property type="match status" value="1"/>
</dbReference>
<protein>
    <submittedName>
        <fullName evidence="1">Aminotransferase class IV</fullName>
    </submittedName>
</protein>
<organism evidence="1 2">
    <name type="scientific">Leucobacter coleopterorum</name>
    <dbReference type="NCBI Taxonomy" id="2714933"/>
    <lineage>
        <taxon>Bacteria</taxon>
        <taxon>Bacillati</taxon>
        <taxon>Actinomycetota</taxon>
        <taxon>Actinomycetes</taxon>
        <taxon>Micrococcales</taxon>
        <taxon>Microbacteriaceae</taxon>
        <taxon>Leucobacter</taxon>
    </lineage>
</organism>
<dbReference type="EMBL" id="CP049933">
    <property type="protein sequence ID" value="QIM18561.1"/>
    <property type="molecule type" value="Genomic_DNA"/>
</dbReference>
<accession>A0ABX6JW87</accession>
<evidence type="ECO:0000313" key="2">
    <source>
        <dbReference type="Proteomes" id="UP000503441"/>
    </source>
</evidence>
<dbReference type="InterPro" id="IPR043132">
    <property type="entry name" value="BCAT-like_C"/>
</dbReference>
<sequence>MSEQQSSLLVADSFRVRMNQITGQAEVRGWHKHLNRFRKGVHDACPELDQSVVEAFLAEAARAIQDYGEGFPRLELWQETNQTPWLSFSLRPLPVLTTELELRTAAGVVLENPTRKGPNIACLTALNHRLGAEALLADPSGCVIEGATTSLIWWDTVSQRGHVVQSTNNRVASVTEQLLANEVALTPSRIPPGSLTGHEVWALNALHGIRVVTAIDSIPTQKPNTRRLEIYTDALNRYWQPVLAA</sequence>
<keyword evidence="2" id="KW-1185">Reference proteome</keyword>
<name>A0ABX6JW87_9MICO</name>
<keyword evidence="1" id="KW-0032">Aminotransferase</keyword>
<dbReference type="RefSeq" id="WP_166330263.1">
    <property type="nucleotide sequence ID" value="NZ_CP049933.1"/>
</dbReference>
<reference evidence="1 2" key="1">
    <citation type="submission" date="2020-03" db="EMBL/GenBank/DDBJ databases">
        <title>Leucobacter sp. nov., isolated from beetles.</title>
        <authorList>
            <person name="Hyun D.-W."/>
            <person name="Bae J.-W."/>
        </authorList>
    </citation>
    <scope>NUCLEOTIDE SEQUENCE [LARGE SCALE GENOMIC DNA]</scope>
    <source>
        <strain evidence="1 2">HDW9A</strain>
    </source>
</reference>
<dbReference type="Pfam" id="PF01063">
    <property type="entry name" value="Aminotran_4"/>
    <property type="match status" value="1"/>
</dbReference>
<dbReference type="GO" id="GO:0008483">
    <property type="term" value="F:transaminase activity"/>
    <property type="evidence" value="ECO:0007669"/>
    <property type="project" value="UniProtKB-KW"/>
</dbReference>
<dbReference type="InterPro" id="IPR036038">
    <property type="entry name" value="Aminotransferase-like"/>
</dbReference>
<dbReference type="Gene3D" id="3.20.10.10">
    <property type="entry name" value="D-amino Acid Aminotransferase, subunit A, domain 2"/>
    <property type="match status" value="1"/>
</dbReference>
<gene>
    <name evidence="1" type="ORF">G7066_07915</name>
</gene>